<feature type="region of interest" description="Disordered" evidence="1">
    <location>
        <begin position="556"/>
        <end position="667"/>
    </location>
</feature>
<feature type="region of interest" description="Disordered" evidence="1">
    <location>
        <begin position="935"/>
        <end position="1071"/>
    </location>
</feature>
<feature type="compositionally biased region" description="Polar residues" evidence="1">
    <location>
        <begin position="162"/>
        <end position="171"/>
    </location>
</feature>
<keyword evidence="3" id="KW-1185">Reference proteome</keyword>
<evidence type="ECO:0000313" key="2">
    <source>
        <dbReference type="EMBL" id="CAF9923437.1"/>
    </source>
</evidence>
<feature type="compositionally biased region" description="Basic and acidic residues" evidence="1">
    <location>
        <begin position="582"/>
        <end position="633"/>
    </location>
</feature>
<feature type="region of interest" description="Disordered" evidence="1">
    <location>
        <begin position="1"/>
        <end position="74"/>
    </location>
</feature>
<dbReference type="InterPro" id="IPR024527">
    <property type="entry name" value="Eisosome1"/>
</dbReference>
<feature type="compositionally biased region" description="Low complexity" evidence="1">
    <location>
        <begin position="64"/>
        <end position="74"/>
    </location>
</feature>
<dbReference type="EMBL" id="CAJPDQ010000019">
    <property type="protein sequence ID" value="CAF9923437.1"/>
    <property type="molecule type" value="Genomic_DNA"/>
</dbReference>
<gene>
    <name evidence="2" type="ORF">GOMPHAMPRED_002838</name>
</gene>
<feature type="compositionally biased region" description="Basic and acidic residues" evidence="1">
    <location>
        <begin position="651"/>
        <end position="664"/>
    </location>
</feature>
<dbReference type="PANTHER" id="PTHR28298:SF1">
    <property type="entry name" value="EISOSOME PROTEIN 1"/>
    <property type="match status" value="1"/>
</dbReference>
<sequence>MSTPTQDKDLHDQAATAALKASSTGGKSIYPLDANNKLSSASAATSLKRAQPRDLPSFPSTGIADRQASAGAAASLAFAEQKPFEHWKPELSQPASKAALLAKDSKPPELWQPEASMAGSKAALLAHKNTTGVNIWKADPTAEGNSAAGIAMRGKPKEDQLATKSTSSALGSTRRARAGSIPVSYTYPDSKNSASNALKAATKAHNPKPETPVYNDLPGFTPEEVARIHKAATTNMDRAMYTSSPPVAPEVEEKNRQAGLRAAAISMAKNMMAAQEKAAEMHANDDGQAAARASHGMKSSGEVDRREAAMQYLNLQDAAKKLAAERLAKINDESEEYRQYYGAFSPARSRISLRARRRSLSDGQLDTSDRARSEKIRTEMSIFNSRLAEVDTKKRQSDRDALLATAQRNVQNNMKGLDERVFLETGKASPAMKAQWEAAAREKAEKDSKVRMQNYGKVHIGGGQYMDQSEIDAIAAAKVQPTLDEVTRKVEAQRALDEQRRLAAEEQRQIAEEKAAAEKERKQQTKQTWGQFKGMQDLWHGLDLYSLLIAEEKDRKKEEKELEKQKKEEEEVQRIYQGTAAEQERKARAAEQEALRAAAAKEEAEHDAKVESSWSKFKEDERKQKEEEKARKTQDKRRSRIGSMFASIGFGDKERKEEPKESKTKSLIVPKSELTKIESVKSESTKAEVVEAESSKIEPAAEELASDNNPPPEFGPKAVQEGLSKIAKHDETSSPVLVPALPESETERLALAEAVYVPTDLKKTSLETSKAPISAASPSFSKDKILASTNTTDKQEKEDSKSSWFKRKFSRSGKDSRPSAGTISKSKQTSKEDTKTGTSGVKDLKISAPVVIGSSAIATSAVAADSVPSTAGTASTELPTAEDSGAIDDPEGTAAIASASALPSHMSTVHRTDTETNLSERDVALAGKEEQNLVVSPLTLTPSETALGGRTEPVSTLVNDTQPASRPRSRSTSISSLASDAPSGSMRGAASAALAASEHLDAEEAQRVQAENDGLKPLDTTRTSESQDHFEEAHEQQDESAPSGLAASVKKDLHSVSAGSGPRETKFHEEL</sequence>
<feature type="region of interest" description="Disordered" evidence="1">
    <location>
        <begin position="679"/>
        <end position="718"/>
    </location>
</feature>
<dbReference type="OrthoDB" id="4070583at2759"/>
<feature type="region of interest" description="Disordered" evidence="1">
    <location>
        <begin position="861"/>
        <end position="890"/>
    </location>
</feature>
<evidence type="ECO:0008006" key="4">
    <source>
        <dbReference type="Google" id="ProtNLM"/>
    </source>
</evidence>
<evidence type="ECO:0000313" key="3">
    <source>
        <dbReference type="Proteomes" id="UP000664169"/>
    </source>
</evidence>
<feature type="compositionally biased region" description="Basic and acidic residues" evidence="1">
    <location>
        <begin position="556"/>
        <end position="573"/>
    </location>
</feature>
<evidence type="ECO:0000256" key="1">
    <source>
        <dbReference type="SAM" id="MobiDB-lite"/>
    </source>
</evidence>
<feature type="region of interest" description="Disordered" evidence="1">
    <location>
        <begin position="153"/>
        <end position="175"/>
    </location>
</feature>
<dbReference type="GO" id="GO:0070941">
    <property type="term" value="P:eisosome assembly"/>
    <property type="evidence" value="ECO:0007669"/>
    <property type="project" value="TreeGrafter"/>
</dbReference>
<organism evidence="2 3">
    <name type="scientific">Gomphillus americanus</name>
    <dbReference type="NCBI Taxonomy" id="1940652"/>
    <lineage>
        <taxon>Eukaryota</taxon>
        <taxon>Fungi</taxon>
        <taxon>Dikarya</taxon>
        <taxon>Ascomycota</taxon>
        <taxon>Pezizomycotina</taxon>
        <taxon>Lecanoromycetes</taxon>
        <taxon>OSLEUM clade</taxon>
        <taxon>Ostropomycetidae</taxon>
        <taxon>Ostropales</taxon>
        <taxon>Graphidaceae</taxon>
        <taxon>Gomphilloideae</taxon>
        <taxon>Gomphillus</taxon>
    </lineage>
</organism>
<dbReference type="AlphaFoldDB" id="A0A8H3ICX2"/>
<feature type="compositionally biased region" description="Basic and acidic residues" evidence="1">
    <location>
        <begin position="679"/>
        <end position="696"/>
    </location>
</feature>
<comment type="caution">
    <text evidence="2">The sequence shown here is derived from an EMBL/GenBank/DDBJ whole genome shotgun (WGS) entry which is preliminary data.</text>
</comment>
<feature type="compositionally biased region" description="Low complexity" evidence="1">
    <location>
        <begin position="963"/>
        <end position="997"/>
    </location>
</feature>
<dbReference type="Pfam" id="PF12757">
    <property type="entry name" value="Eisosome1"/>
    <property type="match status" value="1"/>
</dbReference>
<dbReference type="Proteomes" id="UP000664169">
    <property type="component" value="Unassembled WGS sequence"/>
</dbReference>
<feature type="region of interest" description="Disordered" evidence="1">
    <location>
        <begin position="761"/>
        <end position="842"/>
    </location>
</feature>
<feature type="compositionally biased region" description="Basic and acidic residues" evidence="1">
    <location>
        <begin position="1"/>
        <end position="12"/>
    </location>
</feature>
<name>A0A8H3ICX2_9LECA</name>
<feature type="compositionally biased region" description="Polar residues" evidence="1">
    <location>
        <begin position="953"/>
        <end position="962"/>
    </location>
</feature>
<proteinExistence type="predicted"/>
<dbReference type="PANTHER" id="PTHR28298">
    <property type="entry name" value="EISOSOME PROTEIN 1"/>
    <property type="match status" value="1"/>
</dbReference>
<reference evidence="2" key="1">
    <citation type="submission" date="2021-03" db="EMBL/GenBank/DDBJ databases">
        <authorList>
            <person name="Tagirdzhanova G."/>
        </authorList>
    </citation>
    <scope>NUCLEOTIDE SEQUENCE</scope>
</reference>
<feature type="compositionally biased region" description="Polar residues" evidence="1">
    <location>
        <begin position="867"/>
        <end position="878"/>
    </location>
</feature>
<accession>A0A8H3ICX2</accession>
<feature type="compositionally biased region" description="Low complexity" evidence="1">
    <location>
        <begin position="34"/>
        <end position="48"/>
    </location>
</feature>
<protein>
    <recommendedName>
        <fullName evidence="4">Eisosome protein 1</fullName>
    </recommendedName>
</protein>
<feature type="compositionally biased region" description="Basic and acidic residues" evidence="1">
    <location>
        <begin position="1025"/>
        <end position="1037"/>
    </location>
</feature>